<keyword evidence="2" id="KW-1185">Reference proteome</keyword>
<name>A0ACC0TYX9_9AGAM</name>
<reference evidence="1" key="1">
    <citation type="submission" date="2021-03" db="EMBL/GenBank/DDBJ databases">
        <title>Evolutionary priming and transition to the ectomycorrhizal habit in an iconic lineage of mushroom-forming fungi: is preadaptation a requirement?</title>
        <authorList>
            <consortium name="DOE Joint Genome Institute"/>
            <person name="Looney B.P."/>
            <person name="Miyauchi S."/>
            <person name="Morin E."/>
            <person name="Drula E."/>
            <person name="Courty P.E."/>
            <person name="Chicoki N."/>
            <person name="Fauchery L."/>
            <person name="Kohler A."/>
            <person name="Kuo A."/>
            <person name="LaButti K."/>
            <person name="Pangilinan J."/>
            <person name="Lipzen A."/>
            <person name="Riley R."/>
            <person name="Andreopoulos W."/>
            <person name="He G."/>
            <person name="Johnson J."/>
            <person name="Barry K.W."/>
            <person name="Grigoriev I.V."/>
            <person name="Nagy L."/>
            <person name="Hibbett D."/>
            <person name="Henrissat B."/>
            <person name="Matheny P.B."/>
            <person name="Labbe J."/>
            <person name="Martin A.F."/>
        </authorList>
    </citation>
    <scope>NUCLEOTIDE SEQUENCE</scope>
    <source>
        <strain evidence="1">BPL698</strain>
    </source>
</reference>
<comment type="caution">
    <text evidence="1">The sequence shown here is derived from an EMBL/GenBank/DDBJ whole genome shotgun (WGS) entry which is preliminary data.</text>
</comment>
<dbReference type="EMBL" id="JAGFNK010000327">
    <property type="protein sequence ID" value="KAI9452739.1"/>
    <property type="molecule type" value="Genomic_DNA"/>
</dbReference>
<accession>A0ACC0TYX9</accession>
<protein>
    <submittedName>
        <fullName evidence="1">Chitinase</fullName>
    </submittedName>
</protein>
<organism evidence="1 2">
    <name type="scientific">Russula earlei</name>
    <dbReference type="NCBI Taxonomy" id="71964"/>
    <lineage>
        <taxon>Eukaryota</taxon>
        <taxon>Fungi</taxon>
        <taxon>Dikarya</taxon>
        <taxon>Basidiomycota</taxon>
        <taxon>Agaricomycotina</taxon>
        <taxon>Agaricomycetes</taxon>
        <taxon>Russulales</taxon>
        <taxon>Russulaceae</taxon>
        <taxon>Russula</taxon>
    </lineage>
</organism>
<proteinExistence type="predicted"/>
<evidence type="ECO:0000313" key="2">
    <source>
        <dbReference type="Proteomes" id="UP001207468"/>
    </source>
</evidence>
<sequence length="416" mass="45092">MRAFVVLYIFLFTRLSQAASSSLSTSHSKRSHSLLSRERSNSTVTNFVASAWYTAWHSNDFPLSAVSWSKYTALNYAFALTTSSPNTIGLSTSDKQLLPQFVQACHSHGVHAILSIGGWTGSRYFSTAVANSTNRKAFAKAVMGVVTKYHLDGIDFDWEYPGRQGIGNNKVSKSDTANFLLFLQTLRLQTGAQNLIISAAVTPRTFTGSNGNPVTDVSGFAKVLSYITIMNYDNFGPWSPVVGPNSALDDSCVPPQFQDGSAKSGVKAWTAAGMPVNQIVLGVPSYGHSYFVTQSNAYNSSHQIHPYVPFDSSKQPPGDKWNPTTGVFEFWGLIAGGFLNADGTAASGINYDFDTCSQTPYVYNPKSEVMVSYDNAHSYAAKGQFIKTAGLRGFTMWEAGGDSHDILLDAIRSSAI</sequence>
<evidence type="ECO:0000313" key="1">
    <source>
        <dbReference type="EMBL" id="KAI9452739.1"/>
    </source>
</evidence>
<dbReference type="Proteomes" id="UP001207468">
    <property type="component" value="Unassembled WGS sequence"/>
</dbReference>
<gene>
    <name evidence="1" type="ORF">F5148DRAFT_1003169</name>
</gene>